<evidence type="ECO:0000256" key="6">
    <source>
        <dbReference type="ARBA" id="ARBA00023136"/>
    </source>
</evidence>
<evidence type="ECO:0000256" key="2">
    <source>
        <dbReference type="ARBA" id="ARBA00022475"/>
    </source>
</evidence>
<reference evidence="12 13" key="1">
    <citation type="submission" date="2024-10" db="EMBL/GenBank/DDBJ databases">
        <authorList>
            <person name="Kim D."/>
        </authorList>
    </citation>
    <scope>NUCLEOTIDE SEQUENCE [LARGE SCALE GENOMIC DNA]</scope>
    <source>
        <strain evidence="12">Taebaek</strain>
    </source>
</reference>
<sequence length="512" mass="56619">MLEDDQLSPTGGLSTIVGSIYIGIALVGLVLNVATCVMIASKRVCWVISSSVSPFCLHDYGQFWHFSVALADCATLIVAGVACGCALIIPPGAEQLLAKNNSSCFAENGVGVNFSSAGQFGISDFGIAFGEISSWTAGVLSYAYLGINRCVAIRFYGTRAKQLNQVWVALIVSVLSWAFGFVLAFLGTFPVPVVAIQPTLWTIGMREDGTRREAILTHASLALLGFSVAFQWICSFLVLHKIFVVRRKIMCNKLGADSANRFRKQARLTFQFFYPSLFCAASSALQFAKPLLHRHFRLANPSLIALHLFWLLNHACNPIIYAYFNERMRSSYIEMFSCAFLRSSLRRRKRRYFDNPLGMSWATRLCAFAGLPMARIGRSAKRRPHSRAGGSSAEKSNGNFVRSSLQLQSRDFEQLCEFMMRVSPLNDSSEGWRESVSRSASASSSSGEEEGFWPGRKVRSEGGLLSAVEAVRRLSNNSISIAQQSIREPSRSIVLLNMDRTLEKRYSNKSSI</sequence>
<evidence type="ECO:0000313" key="13">
    <source>
        <dbReference type="Proteomes" id="UP001620645"/>
    </source>
</evidence>
<keyword evidence="13" id="KW-1185">Reference proteome</keyword>
<evidence type="ECO:0000256" key="10">
    <source>
        <dbReference type="SAM" id="MobiDB-lite"/>
    </source>
</evidence>
<feature type="transmembrane region" description="Helical" evidence="11">
    <location>
        <begin position="304"/>
        <end position="324"/>
    </location>
</feature>
<feature type="transmembrane region" description="Helical" evidence="11">
    <location>
        <begin position="20"/>
        <end position="41"/>
    </location>
</feature>
<dbReference type="CDD" id="cd00637">
    <property type="entry name" value="7tm_classA_rhodopsin-like"/>
    <property type="match status" value="1"/>
</dbReference>
<gene>
    <name evidence="12" type="ORF">niasHS_006571</name>
</gene>
<feature type="compositionally biased region" description="Low complexity" evidence="10">
    <location>
        <begin position="437"/>
        <end position="446"/>
    </location>
</feature>
<keyword evidence="9" id="KW-0807">Transducer</keyword>
<evidence type="ECO:0000256" key="5">
    <source>
        <dbReference type="ARBA" id="ARBA00023040"/>
    </source>
</evidence>
<comment type="caution">
    <text evidence="12">The sequence shown here is derived from an EMBL/GenBank/DDBJ whole genome shotgun (WGS) entry which is preliminary data.</text>
</comment>
<comment type="subcellular location">
    <subcellularLocation>
        <location evidence="1">Cell membrane</location>
        <topology evidence="1">Multi-pass membrane protein</topology>
    </subcellularLocation>
</comment>
<evidence type="ECO:0000256" key="4">
    <source>
        <dbReference type="ARBA" id="ARBA00022989"/>
    </source>
</evidence>
<keyword evidence="8" id="KW-0325">Glycoprotein</keyword>
<dbReference type="GO" id="GO:0005886">
    <property type="term" value="C:plasma membrane"/>
    <property type="evidence" value="ECO:0007669"/>
    <property type="project" value="UniProtKB-SubCell"/>
</dbReference>
<accession>A0ABD2JHM0</accession>
<dbReference type="Gene3D" id="1.20.1070.10">
    <property type="entry name" value="Rhodopsin 7-helix transmembrane proteins"/>
    <property type="match status" value="1"/>
</dbReference>
<evidence type="ECO:0000313" key="12">
    <source>
        <dbReference type="EMBL" id="KAL3090119.1"/>
    </source>
</evidence>
<keyword evidence="5" id="KW-0297">G-protein coupled receptor</keyword>
<keyword evidence="7" id="KW-0675">Receptor</keyword>
<dbReference type="AlphaFoldDB" id="A0ABD2JHM0"/>
<evidence type="ECO:0000256" key="3">
    <source>
        <dbReference type="ARBA" id="ARBA00022692"/>
    </source>
</evidence>
<keyword evidence="3 11" id="KW-0812">Transmembrane</keyword>
<dbReference type="PANTHER" id="PTHR24246">
    <property type="entry name" value="OLFACTORY RECEPTOR AND ADENOSINE RECEPTOR"/>
    <property type="match status" value="1"/>
</dbReference>
<feature type="transmembrane region" description="Helical" evidence="11">
    <location>
        <begin position="62"/>
        <end position="89"/>
    </location>
</feature>
<evidence type="ECO:0000256" key="9">
    <source>
        <dbReference type="ARBA" id="ARBA00023224"/>
    </source>
</evidence>
<organism evidence="12 13">
    <name type="scientific">Heterodera schachtii</name>
    <name type="common">Sugarbeet cyst nematode worm</name>
    <name type="synonym">Tylenchus schachtii</name>
    <dbReference type="NCBI Taxonomy" id="97005"/>
    <lineage>
        <taxon>Eukaryota</taxon>
        <taxon>Metazoa</taxon>
        <taxon>Ecdysozoa</taxon>
        <taxon>Nematoda</taxon>
        <taxon>Chromadorea</taxon>
        <taxon>Rhabditida</taxon>
        <taxon>Tylenchina</taxon>
        <taxon>Tylenchomorpha</taxon>
        <taxon>Tylenchoidea</taxon>
        <taxon>Heteroderidae</taxon>
        <taxon>Heteroderinae</taxon>
        <taxon>Heterodera</taxon>
    </lineage>
</organism>
<evidence type="ECO:0000256" key="8">
    <source>
        <dbReference type="ARBA" id="ARBA00023180"/>
    </source>
</evidence>
<evidence type="ECO:0000256" key="1">
    <source>
        <dbReference type="ARBA" id="ARBA00004651"/>
    </source>
</evidence>
<keyword evidence="6 11" id="KW-0472">Membrane</keyword>
<name>A0ABD2JHM0_HETSC</name>
<feature type="transmembrane region" description="Helical" evidence="11">
    <location>
        <begin position="166"/>
        <end position="195"/>
    </location>
</feature>
<dbReference type="SUPFAM" id="SSF81321">
    <property type="entry name" value="Family A G protein-coupled receptor-like"/>
    <property type="match status" value="1"/>
</dbReference>
<keyword evidence="4 11" id="KW-1133">Transmembrane helix</keyword>
<dbReference type="EMBL" id="JBICCN010000143">
    <property type="protein sequence ID" value="KAL3090119.1"/>
    <property type="molecule type" value="Genomic_DNA"/>
</dbReference>
<feature type="region of interest" description="Disordered" evidence="10">
    <location>
        <begin position="426"/>
        <end position="454"/>
    </location>
</feature>
<dbReference type="InterPro" id="IPR000276">
    <property type="entry name" value="GPCR_Rhodpsn"/>
</dbReference>
<feature type="transmembrane region" description="Helical" evidence="11">
    <location>
        <begin position="125"/>
        <end position="145"/>
    </location>
</feature>
<dbReference type="GO" id="GO:0004930">
    <property type="term" value="F:G protein-coupled receptor activity"/>
    <property type="evidence" value="ECO:0007669"/>
    <property type="project" value="UniProtKB-KW"/>
</dbReference>
<proteinExistence type="predicted"/>
<evidence type="ECO:0000256" key="7">
    <source>
        <dbReference type="ARBA" id="ARBA00023170"/>
    </source>
</evidence>
<feature type="transmembrane region" description="Helical" evidence="11">
    <location>
        <begin position="215"/>
        <end position="239"/>
    </location>
</feature>
<dbReference type="PRINTS" id="PR00237">
    <property type="entry name" value="GPCRRHODOPSN"/>
</dbReference>
<keyword evidence="2" id="KW-1003">Cell membrane</keyword>
<feature type="transmembrane region" description="Helical" evidence="11">
    <location>
        <begin position="272"/>
        <end position="292"/>
    </location>
</feature>
<dbReference type="Proteomes" id="UP001620645">
    <property type="component" value="Unassembled WGS sequence"/>
</dbReference>
<evidence type="ECO:0000256" key="11">
    <source>
        <dbReference type="SAM" id="Phobius"/>
    </source>
</evidence>
<dbReference type="PANTHER" id="PTHR24246:SF49">
    <property type="entry name" value="G-PROTEIN COUPLED RECEPTOR K01A12.3-RELATED"/>
    <property type="match status" value="1"/>
</dbReference>
<protein>
    <submittedName>
        <fullName evidence="12">Uncharacterized protein</fullName>
    </submittedName>
</protein>